<gene>
    <name evidence="9" type="ORF">BEI_1986</name>
</gene>
<evidence type="ECO:0000256" key="5">
    <source>
        <dbReference type="ARBA" id="ARBA00022989"/>
    </source>
</evidence>
<evidence type="ECO:0000259" key="8">
    <source>
        <dbReference type="Pfam" id="PF02687"/>
    </source>
</evidence>
<dbReference type="KEGG" id="hbe:BEI_1986"/>
<feature type="transmembrane region" description="Helical" evidence="7">
    <location>
        <begin position="315"/>
        <end position="342"/>
    </location>
</feature>
<organism evidence="9 10">
    <name type="scientific">Halomonas beimenensis</name>
    <dbReference type="NCBI Taxonomy" id="475662"/>
    <lineage>
        <taxon>Bacteria</taxon>
        <taxon>Pseudomonadati</taxon>
        <taxon>Pseudomonadota</taxon>
        <taxon>Gammaproteobacteria</taxon>
        <taxon>Oceanospirillales</taxon>
        <taxon>Halomonadaceae</taxon>
        <taxon>Halomonas</taxon>
    </lineage>
</organism>
<proteinExistence type="inferred from homology"/>
<feature type="transmembrane region" description="Helical" evidence="7">
    <location>
        <begin position="362"/>
        <end position="386"/>
    </location>
</feature>
<dbReference type="AlphaFoldDB" id="A0A291P7S8"/>
<feature type="transmembrane region" description="Helical" evidence="7">
    <location>
        <begin position="270"/>
        <end position="288"/>
    </location>
</feature>
<dbReference type="Pfam" id="PF02687">
    <property type="entry name" value="FtsX"/>
    <property type="match status" value="2"/>
</dbReference>
<feature type="domain" description="ABC3 transporter permease C-terminal" evidence="8">
    <location>
        <begin position="659"/>
        <end position="775"/>
    </location>
</feature>
<dbReference type="InterPro" id="IPR003838">
    <property type="entry name" value="ABC3_permease_C"/>
</dbReference>
<keyword evidence="4 7" id="KW-0812">Transmembrane</keyword>
<sequence length="785" mass="85291">MSATLALKRRRDLWRLKTQVLAIGVVIAGGVMTLVLALSMIETLTEARAAFYASHHYAEVFARVSRAPEGLVTRLQRLPGVNLIESRVGAPVRLAVAGFEDPVQGRALSLPDGRQPVLNRLHLLRGGLPGPGREDQVVISDAFAEAHDLAPGDALEAILEGRRIRLLISGVARSPEFLYQAGPADLVPDYHRYALLWMNRRALAEAIDMSGAFNELSLTLQAGAEREGVIDALDLALARYGGTGAGTRHDQQSHRFLEEELAMQRAQARVLPTVFLLVSAFLLHVIMVRTIRTQREQIAVLKAFGFRDGELARHYAGLAGGIVLLGWGLGVGLAACAAQAMADLYAEYFRFADLPLRLSIEAMVLSLALSGLAGLGGCWRAVWVAVRRPPAEAMRPPAPQRFRRTWLERCLPGGGPAARIVLRHLGRHPVKASFSITGIALSAGLLMMGAWQLDAVERMVDRQYRDIMGMDIELSFTEAVPARAAGELRHLPGVLGVETWRTVPVTLSHGHRRYRTRLTGLPDWPRMRRVVAAGPPRPVPDTGLWLTRYLAEWLGDRPGDPVEVAVMTGHRRRVALPLTGLVDEPIGVGAYLSRDGLNRLMREGPAVSGAWLLVDAARREALLDELHGLPAVAGIGLLDEAERGVRAYLDETMGVFATIFVLLAGSIAFGVIYNDARISFAERARELSTLLVLGYTRLEVSRILVGEILLLTLLAIPPGWALGAGFCWLLGEAVSNDLFRIPLALTPRTLALAASGVLGAAALVGLLMLRRLGRLDMIAVLKAPE</sequence>
<dbReference type="InterPro" id="IPR051447">
    <property type="entry name" value="Lipoprotein-release_system"/>
</dbReference>
<name>A0A291P7S8_9GAMM</name>
<feature type="transmembrane region" description="Helical" evidence="7">
    <location>
        <begin position="653"/>
        <end position="673"/>
    </location>
</feature>
<protein>
    <submittedName>
        <fullName evidence="9">ABC-type antimicrobial peptide transport system, permease component</fullName>
    </submittedName>
</protein>
<accession>A0A291P7S8</accession>
<comment type="similarity">
    <text evidence="2">Belongs to the ABC-4 integral membrane protein family. LolC/E subfamily.</text>
</comment>
<evidence type="ECO:0000256" key="4">
    <source>
        <dbReference type="ARBA" id="ARBA00022692"/>
    </source>
</evidence>
<keyword evidence="10" id="KW-1185">Reference proteome</keyword>
<dbReference type="RefSeq" id="WP_227644438.1">
    <property type="nucleotide sequence ID" value="NZ_CP021435.1"/>
</dbReference>
<evidence type="ECO:0000256" key="6">
    <source>
        <dbReference type="ARBA" id="ARBA00023136"/>
    </source>
</evidence>
<feature type="transmembrane region" description="Helical" evidence="7">
    <location>
        <begin position="432"/>
        <end position="453"/>
    </location>
</feature>
<feature type="transmembrane region" description="Helical" evidence="7">
    <location>
        <begin position="751"/>
        <end position="769"/>
    </location>
</feature>
<dbReference type="PANTHER" id="PTHR30489:SF0">
    <property type="entry name" value="LIPOPROTEIN-RELEASING SYSTEM TRANSMEMBRANE PROTEIN LOLE"/>
    <property type="match status" value="1"/>
</dbReference>
<evidence type="ECO:0000256" key="7">
    <source>
        <dbReference type="SAM" id="Phobius"/>
    </source>
</evidence>
<evidence type="ECO:0000313" key="10">
    <source>
        <dbReference type="Proteomes" id="UP000219993"/>
    </source>
</evidence>
<dbReference type="Proteomes" id="UP000219993">
    <property type="component" value="Chromosome"/>
</dbReference>
<dbReference type="GO" id="GO:0098797">
    <property type="term" value="C:plasma membrane protein complex"/>
    <property type="evidence" value="ECO:0007669"/>
    <property type="project" value="TreeGrafter"/>
</dbReference>
<dbReference type="GO" id="GO:0044874">
    <property type="term" value="P:lipoprotein localization to outer membrane"/>
    <property type="evidence" value="ECO:0007669"/>
    <property type="project" value="TreeGrafter"/>
</dbReference>
<keyword evidence="5 7" id="KW-1133">Transmembrane helix</keyword>
<dbReference type="PANTHER" id="PTHR30489">
    <property type="entry name" value="LIPOPROTEIN-RELEASING SYSTEM TRANSMEMBRANE PROTEIN LOLE"/>
    <property type="match status" value="1"/>
</dbReference>
<keyword evidence="3" id="KW-1003">Cell membrane</keyword>
<evidence type="ECO:0000313" key="9">
    <source>
        <dbReference type="EMBL" id="ATJ82973.1"/>
    </source>
</evidence>
<evidence type="ECO:0000256" key="1">
    <source>
        <dbReference type="ARBA" id="ARBA00004651"/>
    </source>
</evidence>
<keyword evidence="6 7" id="KW-0472">Membrane</keyword>
<evidence type="ECO:0000256" key="3">
    <source>
        <dbReference type="ARBA" id="ARBA00022475"/>
    </source>
</evidence>
<feature type="domain" description="ABC3 transporter permease C-terminal" evidence="8">
    <location>
        <begin position="270"/>
        <end position="390"/>
    </location>
</feature>
<comment type="subcellular location">
    <subcellularLocation>
        <location evidence="1">Cell membrane</location>
        <topology evidence="1">Multi-pass membrane protein</topology>
    </subcellularLocation>
</comment>
<dbReference type="EMBL" id="CP021435">
    <property type="protein sequence ID" value="ATJ82973.1"/>
    <property type="molecule type" value="Genomic_DNA"/>
</dbReference>
<reference evidence="9 10" key="1">
    <citation type="journal article" date="2017" name="Sci. Rep.">
        <title>Revealing the Saline Adaptation Strategies of the Halophilic Bacterium Halomonas beimenensis through High-throughput Omics and Transposon Mutagenesis Approaches.</title>
        <authorList>
            <person name="Chen Y.H."/>
            <person name="Lin S.S."/>
            <person name="Shyu Y.T."/>
        </authorList>
    </citation>
    <scope>NUCLEOTIDE SEQUENCE [LARGE SCALE GENOMIC DNA]</scope>
    <source>
        <strain evidence="9 10">NTU-111</strain>
    </source>
</reference>
<evidence type="ECO:0000256" key="2">
    <source>
        <dbReference type="ARBA" id="ARBA00005236"/>
    </source>
</evidence>
<feature type="transmembrane region" description="Helical" evidence="7">
    <location>
        <begin position="708"/>
        <end position="731"/>
    </location>
</feature>
<feature type="transmembrane region" description="Helical" evidence="7">
    <location>
        <begin position="20"/>
        <end position="41"/>
    </location>
</feature>